<feature type="binding site" evidence="12">
    <location>
        <position position="154"/>
    </location>
    <ligand>
        <name>NAD(+)</name>
        <dbReference type="ChEBI" id="CHEBI:57540"/>
    </ligand>
</feature>
<dbReference type="Gene3D" id="3.30.470.30">
    <property type="entry name" value="DNA ligase/mRNA capping enzyme"/>
    <property type="match status" value="1"/>
</dbReference>
<feature type="binding site" evidence="12">
    <location>
        <position position="437"/>
    </location>
    <ligand>
        <name>Zn(2+)</name>
        <dbReference type="ChEBI" id="CHEBI:29105"/>
    </ligand>
</feature>
<dbReference type="Gene3D" id="3.40.50.10190">
    <property type="entry name" value="BRCT domain"/>
    <property type="match status" value="1"/>
</dbReference>
<feature type="binding site" evidence="12">
    <location>
        <position position="464"/>
    </location>
    <ligand>
        <name>Zn(2+)</name>
        <dbReference type="ChEBI" id="CHEBI:29105"/>
    </ligand>
</feature>
<evidence type="ECO:0000256" key="5">
    <source>
        <dbReference type="ARBA" id="ARBA00022763"/>
    </source>
</evidence>
<dbReference type="CDD" id="cd00114">
    <property type="entry name" value="LIGANc"/>
    <property type="match status" value="1"/>
</dbReference>
<reference evidence="14 15" key="1">
    <citation type="journal article" date="2013" name="Genome Announc.">
        <title>Complete Genome Sequence of a Chinese Strain of 'Candidatus Liberibacter asiaticus'.</title>
        <authorList>
            <person name="Lin H."/>
            <person name="Han C.S."/>
            <person name="Liu B."/>
            <person name="Lou B."/>
            <person name="Bai X."/>
            <person name="Deng C."/>
            <person name="Civerolo E.L."/>
            <person name="Gupta G."/>
        </authorList>
    </citation>
    <scope>NUCLEOTIDE SEQUENCE [LARGE SCALE GENOMIC DNA]</scope>
    <source>
        <strain evidence="15">gxpsy</strain>
    </source>
</reference>
<evidence type="ECO:0000256" key="6">
    <source>
        <dbReference type="ARBA" id="ARBA00022833"/>
    </source>
</evidence>
<dbReference type="EC" id="6.5.1.2" evidence="12"/>
<dbReference type="Gene3D" id="6.20.10.30">
    <property type="match status" value="1"/>
</dbReference>
<dbReference type="EMBL" id="CP004005">
    <property type="protein sequence ID" value="AGH17405.1"/>
    <property type="molecule type" value="Genomic_DNA"/>
</dbReference>
<dbReference type="InterPro" id="IPR010994">
    <property type="entry name" value="RuvA_2-like"/>
</dbReference>
<keyword evidence="8 12" id="KW-0520">NAD</keyword>
<dbReference type="NCBIfam" id="TIGR00575">
    <property type="entry name" value="dnlj"/>
    <property type="match status" value="1"/>
</dbReference>
<feature type="binding site" evidence="12">
    <location>
        <position position="434"/>
    </location>
    <ligand>
        <name>Zn(2+)</name>
        <dbReference type="ChEBI" id="CHEBI:29105"/>
    </ligand>
</feature>
<dbReference type="Pfam" id="PF00533">
    <property type="entry name" value="BRCT"/>
    <property type="match status" value="1"/>
</dbReference>
<proteinExistence type="inferred from homology"/>
<keyword evidence="3 12" id="KW-0235">DNA replication</keyword>
<gene>
    <name evidence="12" type="primary">ligA</name>
    <name evidence="14" type="ORF">WSI_05240</name>
</gene>
<organism evidence="14 15">
    <name type="scientific">Candidatus Liberibacter asiaticus str. gxpsy</name>
    <dbReference type="NCBI Taxonomy" id="1174529"/>
    <lineage>
        <taxon>Bacteria</taxon>
        <taxon>Pseudomonadati</taxon>
        <taxon>Pseudomonadota</taxon>
        <taxon>Alphaproteobacteria</taxon>
        <taxon>Hyphomicrobiales</taxon>
        <taxon>Rhizobiaceae</taxon>
        <taxon>Liberibacter</taxon>
    </lineage>
</organism>
<evidence type="ECO:0000256" key="2">
    <source>
        <dbReference type="ARBA" id="ARBA00022598"/>
    </source>
</evidence>
<dbReference type="GeneID" id="93077385"/>
<evidence type="ECO:0000256" key="12">
    <source>
        <dbReference type="HAMAP-Rule" id="MF_01588"/>
    </source>
</evidence>
<keyword evidence="5 12" id="KW-0227">DNA damage</keyword>
<dbReference type="SMART" id="SM00532">
    <property type="entry name" value="LIGANc"/>
    <property type="match status" value="1"/>
</dbReference>
<evidence type="ECO:0000313" key="14">
    <source>
        <dbReference type="EMBL" id="AGH17405.1"/>
    </source>
</evidence>
<dbReference type="SUPFAM" id="SSF50249">
    <property type="entry name" value="Nucleic acid-binding proteins"/>
    <property type="match status" value="1"/>
</dbReference>
<dbReference type="PROSITE" id="PS50172">
    <property type="entry name" value="BRCT"/>
    <property type="match status" value="1"/>
</dbReference>
<dbReference type="InterPro" id="IPR033136">
    <property type="entry name" value="DNA_ligase_CS"/>
</dbReference>
<dbReference type="InterPro" id="IPR041663">
    <property type="entry name" value="DisA/LigA_HHH"/>
</dbReference>
<dbReference type="Gene3D" id="2.40.50.140">
    <property type="entry name" value="Nucleic acid-binding proteins"/>
    <property type="match status" value="1"/>
</dbReference>
<dbReference type="SUPFAM" id="SSF56091">
    <property type="entry name" value="DNA ligase/mRNA capping enzyme, catalytic domain"/>
    <property type="match status" value="1"/>
</dbReference>
<evidence type="ECO:0000256" key="11">
    <source>
        <dbReference type="ARBA" id="ARBA00034005"/>
    </source>
</evidence>
<evidence type="ECO:0000313" key="15">
    <source>
        <dbReference type="Proteomes" id="UP000011820"/>
    </source>
</evidence>
<dbReference type="Gene3D" id="1.10.287.610">
    <property type="entry name" value="Helix hairpin bin"/>
    <property type="match status" value="1"/>
</dbReference>
<dbReference type="SUPFAM" id="SSF47781">
    <property type="entry name" value="RuvA domain 2-like"/>
    <property type="match status" value="1"/>
</dbReference>
<keyword evidence="15" id="KW-1185">Reference proteome</keyword>
<dbReference type="NCBIfam" id="NF005932">
    <property type="entry name" value="PRK07956.1"/>
    <property type="match status" value="1"/>
</dbReference>
<evidence type="ECO:0000256" key="1">
    <source>
        <dbReference type="ARBA" id="ARBA00004067"/>
    </source>
</evidence>
<dbReference type="PIRSF" id="PIRSF001604">
    <property type="entry name" value="LigA"/>
    <property type="match status" value="1"/>
</dbReference>
<comment type="caution">
    <text evidence="12">Lacks conserved residue(s) required for the propagation of feature annotation.</text>
</comment>
<dbReference type="InterPro" id="IPR001357">
    <property type="entry name" value="BRCT_dom"/>
</dbReference>
<evidence type="ECO:0000256" key="3">
    <source>
        <dbReference type="ARBA" id="ARBA00022705"/>
    </source>
</evidence>
<comment type="similarity">
    <text evidence="12">Belongs to the NAD-dependent DNA ligase family. LigA subfamily.</text>
</comment>
<dbReference type="InterPro" id="IPR036420">
    <property type="entry name" value="BRCT_dom_sf"/>
</dbReference>
<dbReference type="PROSITE" id="PS01056">
    <property type="entry name" value="DNA_LIGASE_N2"/>
    <property type="match status" value="1"/>
</dbReference>
<dbReference type="Proteomes" id="UP000011820">
    <property type="component" value="Chromosome"/>
</dbReference>
<evidence type="ECO:0000256" key="10">
    <source>
        <dbReference type="ARBA" id="ARBA00023211"/>
    </source>
</evidence>
<dbReference type="InterPro" id="IPR012340">
    <property type="entry name" value="NA-bd_OB-fold"/>
</dbReference>
<feature type="binding site" evidence="12">
    <location>
        <position position="131"/>
    </location>
    <ligand>
        <name>NAD(+)</name>
        <dbReference type="ChEBI" id="CHEBI:57540"/>
    </ligand>
</feature>
<sequence>MKKRQLIPIEALSIEQARKELSSLEQEISYHDDCYYQYSKPIILDSEYDALKRRCDAIAHAFPDLARSEDPNGPLNKIGGEMNLSLFKVTHSIPTLSLEKIWNIEDLRKFITRIYRFWQKKDDNSIFFTLEPKIDGTMITIRYEKGKFVYAALRGDGHSGEDVSACIRAIPTIPRVLSLNIPEIIEVRGEVYISKNDFLALNDEMIAVGRKPYANPRNAASGILRRLNPTDITRYLNFFVHGLGKTSEIFAKGQYEMLQKMRCLGFPVNNGVRQANTFHGIVSYYNEMKSIRSTLPYDIDGLVYKVDEFSLQKQLGERARSPRWMISHKFAEKQASTRLLDIDIQIGRTGILTPVARLEPVNIGGALITNATLHNEDYIKGLDASGKVMRGGRDIRVGDRVLVKRAGEVIPKVVDIIVNERHPDAQPFSFPSFCPICQSRVVRDLNPKTGKLVAAHRCTGGLACSAQQLERLKHFVSRDAFNIEGLGKQQLDFFFKSEDPAFSIRIPADIFTLQRRQQTSTTKIENILGFGDVSVTNLYDSINKRRNISLERFIFSLGIRHVGAEIARSLAKYYLSYQNFAQEINNIIAHNNDDWLSLIRVPLVGDIIAQAIVEFYQNPRNICAVEALLKEVSPSIGRHEKNVSSEIENKKLVFTGTLQKIQRHKAQEYVTQLGAVVSAILSRKTDIIIVGDNPGSKLEKAQQLGVKIMNEEQFLFLLQQYNTTLRIHDDD</sequence>
<dbReference type="InterPro" id="IPR001679">
    <property type="entry name" value="DNA_ligase"/>
</dbReference>
<keyword evidence="4 12" id="KW-0479">Metal-binding</keyword>
<keyword evidence="9 12" id="KW-0234">DNA repair</keyword>
<dbReference type="RefSeq" id="WP_015453000.1">
    <property type="nucleotide sequence ID" value="NC_020549.1"/>
</dbReference>
<dbReference type="InterPro" id="IPR013840">
    <property type="entry name" value="DNAligase_N"/>
</dbReference>
<dbReference type="InterPro" id="IPR004150">
    <property type="entry name" value="NAD_DNA_ligase_OB"/>
</dbReference>
<evidence type="ECO:0000259" key="13">
    <source>
        <dbReference type="PROSITE" id="PS50172"/>
    </source>
</evidence>
<keyword evidence="10 12" id="KW-0464">Manganese</keyword>
<dbReference type="HAMAP" id="MF_01588">
    <property type="entry name" value="DNA_ligase_A"/>
    <property type="match status" value="1"/>
</dbReference>
<dbReference type="GO" id="GO:0016874">
    <property type="term" value="F:ligase activity"/>
    <property type="evidence" value="ECO:0007669"/>
    <property type="project" value="UniProtKB-KW"/>
</dbReference>
<feature type="binding site" evidence="12">
    <location>
        <position position="190"/>
    </location>
    <ligand>
        <name>NAD(+)</name>
        <dbReference type="ChEBI" id="CHEBI:57540"/>
    </ligand>
</feature>
<feature type="active site" description="N6-AMP-lysine intermediate" evidence="12">
    <location>
        <position position="133"/>
    </location>
</feature>
<feature type="binding site" evidence="12">
    <location>
        <begin position="45"/>
        <end position="49"/>
    </location>
    <ligand>
        <name>NAD(+)</name>
        <dbReference type="ChEBI" id="CHEBI:57540"/>
    </ligand>
</feature>
<comment type="catalytic activity">
    <reaction evidence="11 12">
        <text>NAD(+) + (deoxyribonucleotide)n-3'-hydroxyl + 5'-phospho-(deoxyribonucleotide)m = (deoxyribonucleotide)n+m + AMP + beta-nicotinamide D-nucleotide.</text>
        <dbReference type="EC" id="6.5.1.2"/>
    </reaction>
</comment>
<feature type="binding site" evidence="12">
    <location>
        <begin position="97"/>
        <end position="98"/>
    </location>
    <ligand>
        <name>NAD(+)</name>
        <dbReference type="ChEBI" id="CHEBI:57540"/>
    </ligand>
</feature>
<dbReference type="Pfam" id="PF01653">
    <property type="entry name" value="DNA_ligase_aden"/>
    <property type="match status" value="1"/>
</dbReference>
<dbReference type="InterPro" id="IPR013839">
    <property type="entry name" value="DNAligase_adenylation"/>
</dbReference>
<dbReference type="SMART" id="SM00292">
    <property type="entry name" value="BRCT"/>
    <property type="match status" value="1"/>
</dbReference>
<evidence type="ECO:0000256" key="4">
    <source>
        <dbReference type="ARBA" id="ARBA00022723"/>
    </source>
</evidence>
<dbReference type="Pfam" id="PF12826">
    <property type="entry name" value="HHH_2"/>
    <property type="match status" value="1"/>
</dbReference>
<comment type="function">
    <text evidence="1 12">DNA ligase that catalyzes the formation of phosphodiester linkages between 5'-phosphoryl and 3'-hydroxyl groups in double-stranded DNA using NAD as a coenzyme and as the energy source for the reaction. It is essential for DNA replication and repair of damaged DNA.</text>
</comment>
<name>A0ABM5NGW8_LIBAS</name>
<dbReference type="Gene3D" id="1.10.150.20">
    <property type="entry name" value="5' to 3' exonuclease, C-terminal subdomain"/>
    <property type="match status" value="2"/>
</dbReference>
<keyword evidence="6 12" id="KW-0862">Zinc</keyword>
<evidence type="ECO:0000256" key="7">
    <source>
        <dbReference type="ARBA" id="ARBA00022842"/>
    </source>
</evidence>
<keyword evidence="2 12" id="KW-0436">Ligase</keyword>
<protein>
    <recommendedName>
        <fullName evidence="12">DNA ligase</fullName>
        <ecNumber evidence="12">6.5.1.2</ecNumber>
    </recommendedName>
    <alternativeName>
        <fullName evidence="12">Polydeoxyribonucleotide synthase [NAD(+)]</fullName>
    </alternativeName>
</protein>
<dbReference type="CDD" id="cd17748">
    <property type="entry name" value="BRCT_DNA_ligase_like"/>
    <property type="match status" value="1"/>
</dbReference>
<evidence type="ECO:0000256" key="9">
    <source>
        <dbReference type="ARBA" id="ARBA00023204"/>
    </source>
</evidence>
<feature type="domain" description="BRCT" evidence="13">
    <location>
        <begin position="642"/>
        <end position="712"/>
    </location>
</feature>
<feature type="binding site" evidence="12">
    <location>
        <position position="305"/>
    </location>
    <ligand>
        <name>NAD(+)</name>
        <dbReference type="ChEBI" id="CHEBI:57540"/>
    </ligand>
</feature>
<dbReference type="SUPFAM" id="SSF52113">
    <property type="entry name" value="BRCT domain"/>
    <property type="match status" value="1"/>
</dbReference>
<feature type="binding site" evidence="12">
    <location>
        <position position="329"/>
    </location>
    <ligand>
        <name>NAD(+)</name>
        <dbReference type="ChEBI" id="CHEBI:57540"/>
    </ligand>
</feature>
<dbReference type="Pfam" id="PF03120">
    <property type="entry name" value="OB_DNA_ligase"/>
    <property type="match status" value="1"/>
</dbReference>
<keyword evidence="7 12" id="KW-0460">Magnesium</keyword>
<accession>A0ABM5NGW8</accession>
<comment type="cofactor">
    <cofactor evidence="12">
        <name>Mg(2+)</name>
        <dbReference type="ChEBI" id="CHEBI:18420"/>
    </cofactor>
    <cofactor evidence="12">
        <name>Mn(2+)</name>
        <dbReference type="ChEBI" id="CHEBI:29035"/>
    </cofactor>
</comment>
<evidence type="ECO:0000256" key="8">
    <source>
        <dbReference type="ARBA" id="ARBA00023027"/>
    </source>
</evidence>